<comment type="caution">
    <text evidence="1">The sequence shown here is derived from an EMBL/GenBank/DDBJ whole genome shotgun (WGS) entry which is preliminary data.</text>
</comment>
<evidence type="ECO:0000313" key="1">
    <source>
        <dbReference type="EMBL" id="PJZ04147.1"/>
    </source>
</evidence>
<dbReference type="OrthoDB" id="6420902at2"/>
<dbReference type="AlphaFoldDB" id="A0A2M9W9C3"/>
<keyword evidence="2" id="KW-1185">Reference proteome</keyword>
<accession>A0A2M9W9C3</accession>
<gene>
    <name evidence="1" type="ORF">PRCB_17920</name>
</gene>
<dbReference type="Proteomes" id="UP000232062">
    <property type="component" value="Unassembled WGS sequence"/>
</dbReference>
<dbReference type="NCBIfam" id="NF040640">
    <property type="entry name" value="YcgZ_fam"/>
    <property type="match status" value="1"/>
</dbReference>
<evidence type="ECO:0000313" key="2">
    <source>
        <dbReference type="Proteomes" id="UP000232062"/>
    </source>
</evidence>
<proteinExistence type="predicted"/>
<name>A0A2M9W9C3_9GAMM</name>
<dbReference type="STRING" id="1076549.HA45_21255"/>
<organism evidence="1 2">
    <name type="scientific">Pantoea rodasii</name>
    <dbReference type="NCBI Taxonomy" id="1076549"/>
    <lineage>
        <taxon>Bacteria</taxon>
        <taxon>Pseudomonadati</taxon>
        <taxon>Pseudomonadota</taxon>
        <taxon>Gammaproteobacteria</taxon>
        <taxon>Enterobacterales</taxon>
        <taxon>Erwiniaceae</taxon>
        <taxon>Pantoea</taxon>
    </lineage>
</organism>
<protein>
    <submittedName>
        <fullName evidence="1">Two-component-system connector protein YcgZ</fullName>
    </submittedName>
</protein>
<sequence length="83" mass="9239">MRHKGPAPYTAEDIALYFSDVQVPTQEESLGQIVIEILRSGTALNRPALCAKLVRRLEMAASAEEEQHYRILIGLLFGRQSAV</sequence>
<reference evidence="1 2" key="1">
    <citation type="submission" date="2017-11" db="EMBL/GenBank/DDBJ databases">
        <title>The genome sequence of Pantoea rodasii DSM 26611.</title>
        <authorList>
            <person name="Gao J."/>
            <person name="Mao X."/>
            <person name="Sun J."/>
        </authorList>
    </citation>
    <scope>NUCLEOTIDE SEQUENCE [LARGE SCALE GENOMIC DNA]</scope>
    <source>
        <strain evidence="1 2">DSM 26611</strain>
    </source>
</reference>
<dbReference type="EMBL" id="PIQI01000025">
    <property type="protein sequence ID" value="PJZ04147.1"/>
    <property type="molecule type" value="Genomic_DNA"/>
</dbReference>
<dbReference type="RefSeq" id="WP_100702967.1">
    <property type="nucleotide sequence ID" value="NZ_MLFP01000027.1"/>
</dbReference>